<proteinExistence type="predicted"/>
<feature type="region of interest" description="Disordered" evidence="1">
    <location>
        <begin position="1"/>
        <end position="67"/>
    </location>
</feature>
<keyword evidence="3" id="KW-1185">Reference proteome</keyword>
<reference evidence="2" key="1">
    <citation type="submission" date="2019-04" db="EMBL/GenBank/DDBJ databases">
        <title>Genome assembly of Zosterops borbonicus 15179.</title>
        <authorList>
            <person name="Leroy T."/>
            <person name="Anselmetti Y."/>
            <person name="Tilak M.-K."/>
            <person name="Nabholz B."/>
        </authorList>
    </citation>
    <scope>NUCLEOTIDE SEQUENCE</scope>
    <source>
        <strain evidence="2">HGM_15179</strain>
        <tissue evidence="2">Muscle</tissue>
    </source>
</reference>
<dbReference type="Proteomes" id="UP000796761">
    <property type="component" value="Unassembled WGS sequence"/>
</dbReference>
<evidence type="ECO:0000313" key="2">
    <source>
        <dbReference type="EMBL" id="TRZ07165.1"/>
    </source>
</evidence>
<gene>
    <name evidence="2" type="ORF">HGM15179_019943</name>
</gene>
<protein>
    <submittedName>
        <fullName evidence="2">Uncharacterized protein</fullName>
    </submittedName>
</protein>
<accession>A0A8K1FXX1</accession>
<sequence>PKPRAEGGGGWQKWPRAYHGTSAGAVRRSLDRGELAPPLPAPGHAHPAPPPWCCPRPWATPPWRASP</sequence>
<comment type="caution">
    <text evidence="2">The sequence shown here is derived from an EMBL/GenBank/DDBJ whole genome shotgun (WGS) entry which is preliminary data.</text>
</comment>
<feature type="non-terminal residue" evidence="2">
    <location>
        <position position="67"/>
    </location>
</feature>
<dbReference type="EMBL" id="SWJQ01001925">
    <property type="protein sequence ID" value="TRZ07165.1"/>
    <property type="molecule type" value="Genomic_DNA"/>
</dbReference>
<organism evidence="2 3">
    <name type="scientific">Zosterops borbonicus</name>
    <dbReference type="NCBI Taxonomy" id="364589"/>
    <lineage>
        <taxon>Eukaryota</taxon>
        <taxon>Metazoa</taxon>
        <taxon>Chordata</taxon>
        <taxon>Craniata</taxon>
        <taxon>Vertebrata</taxon>
        <taxon>Euteleostomi</taxon>
        <taxon>Archelosauria</taxon>
        <taxon>Archosauria</taxon>
        <taxon>Dinosauria</taxon>
        <taxon>Saurischia</taxon>
        <taxon>Theropoda</taxon>
        <taxon>Coelurosauria</taxon>
        <taxon>Aves</taxon>
        <taxon>Neognathae</taxon>
        <taxon>Neoaves</taxon>
        <taxon>Telluraves</taxon>
        <taxon>Australaves</taxon>
        <taxon>Passeriformes</taxon>
        <taxon>Sylvioidea</taxon>
        <taxon>Zosteropidae</taxon>
        <taxon>Zosterops</taxon>
    </lineage>
</organism>
<name>A0A8K1FXX1_9PASS</name>
<feature type="non-terminal residue" evidence="2">
    <location>
        <position position="1"/>
    </location>
</feature>
<dbReference type="AlphaFoldDB" id="A0A8K1FXX1"/>
<feature type="compositionally biased region" description="Pro residues" evidence="1">
    <location>
        <begin position="37"/>
        <end position="60"/>
    </location>
</feature>
<feature type="compositionally biased region" description="Gly residues" evidence="1">
    <location>
        <begin position="1"/>
        <end position="11"/>
    </location>
</feature>
<evidence type="ECO:0000313" key="3">
    <source>
        <dbReference type="Proteomes" id="UP000796761"/>
    </source>
</evidence>
<evidence type="ECO:0000256" key="1">
    <source>
        <dbReference type="SAM" id="MobiDB-lite"/>
    </source>
</evidence>